<dbReference type="GO" id="GO:0102710">
    <property type="term" value="F:D-inositol-3-phosphate glycosyltransferase activity"/>
    <property type="evidence" value="ECO:0007669"/>
    <property type="project" value="UniProtKB-EC"/>
</dbReference>
<dbReference type="CDD" id="cd03811">
    <property type="entry name" value="GT4_GT28_WabH-like"/>
    <property type="match status" value="1"/>
</dbReference>
<organism evidence="2 3">
    <name type="scientific">Pannonibacter phragmitetus</name>
    <dbReference type="NCBI Taxonomy" id="121719"/>
    <lineage>
        <taxon>Bacteria</taxon>
        <taxon>Pseudomonadati</taxon>
        <taxon>Pseudomonadota</taxon>
        <taxon>Alphaproteobacteria</taxon>
        <taxon>Hyphomicrobiales</taxon>
        <taxon>Stappiaceae</taxon>
        <taxon>Pannonibacter</taxon>
    </lineage>
</organism>
<dbReference type="AlphaFoldDB" id="A0A378ZZF9"/>
<dbReference type="Gene3D" id="3.40.50.2000">
    <property type="entry name" value="Glycogen Phosphorylase B"/>
    <property type="match status" value="2"/>
</dbReference>
<keyword evidence="2" id="KW-0808">Transferase</keyword>
<evidence type="ECO:0000259" key="1">
    <source>
        <dbReference type="Pfam" id="PF00534"/>
    </source>
</evidence>
<keyword evidence="2" id="KW-0328">Glycosyltransferase</keyword>
<dbReference type="EMBL" id="UGSK01000001">
    <property type="protein sequence ID" value="SUB02269.1"/>
    <property type="molecule type" value="Genomic_DNA"/>
</dbReference>
<sequence>MSSDFSKGSIVCICNYRGVGGAQLNASLMAAEFEKRGFKAEVIFLCEREENYSPAVKFRVILKDKRINLINIWVLIYRLLKIFRHVKPVAVYGFQPAANAFGAIASKIVAKAKFIATQRNPSDRQSKIGRLLDRIIGSSFLYDSNIAVSNAVKDSYSGHGHKYYSKMLTVHNGTPVLEEIQLSKTEARANFSMPEGALVLGIVARLHKQKNIKFAISILEKMPQAALYIAGEGPEEEDLREYAKEKNVQDRVTFLGSIHGVRLTEFYRAMDVFLLTSIYEGFGRTIVEALSQGLPVVANDIPIAREVAGHAGRYAVLDADVWKEAILAACSDREPGVAVARAREFSIDRMAASYLEAAKLTD</sequence>
<gene>
    <name evidence="2" type="primary">mshA_2</name>
    <name evidence="2" type="ORF">NCTC13350_03221</name>
</gene>
<evidence type="ECO:0000313" key="3">
    <source>
        <dbReference type="Proteomes" id="UP000255000"/>
    </source>
</evidence>
<dbReference type="Pfam" id="PF00534">
    <property type="entry name" value="Glycos_transf_1"/>
    <property type="match status" value="1"/>
</dbReference>
<dbReference type="InterPro" id="IPR001296">
    <property type="entry name" value="Glyco_trans_1"/>
</dbReference>
<dbReference type="OrthoDB" id="9790710at2"/>
<protein>
    <submittedName>
        <fullName evidence="2">D-inositol-3-phosphate glycosyltransferase</fullName>
        <ecNumber evidence="2">2.4.1.250</ecNumber>
    </submittedName>
</protein>
<dbReference type="PANTHER" id="PTHR12526">
    <property type="entry name" value="GLYCOSYLTRANSFERASE"/>
    <property type="match status" value="1"/>
</dbReference>
<dbReference type="EC" id="2.4.1.250" evidence="2"/>
<accession>A0A378ZZF9</accession>
<proteinExistence type="predicted"/>
<dbReference type="PANTHER" id="PTHR12526:SF634">
    <property type="entry name" value="BLL3361 PROTEIN"/>
    <property type="match status" value="1"/>
</dbReference>
<evidence type="ECO:0000313" key="2">
    <source>
        <dbReference type="EMBL" id="SUB02269.1"/>
    </source>
</evidence>
<dbReference type="Proteomes" id="UP000255000">
    <property type="component" value="Unassembled WGS sequence"/>
</dbReference>
<name>A0A378ZZF9_9HYPH</name>
<dbReference type="RefSeq" id="WP_147290452.1">
    <property type="nucleotide sequence ID" value="NZ_UGSK01000001.1"/>
</dbReference>
<feature type="domain" description="Glycosyl transferase family 1" evidence="1">
    <location>
        <begin position="184"/>
        <end position="332"/>
    </location>
</feature>
<dbReference type="SUPFAM" id="SSF53756">
    <property type="entry name" value="UDP-Glycosyltransferase/glycogen phosphorylase"/>
    <property type="match status" value="1"/>
</dbReference>
<reference evidence="2 3" key="1">
    <citation type="submission" date="2018-06" db="EMBL/GenBank/DDBJ databases">
        <authorList>
            <consortium name="Pathogen Informatics"/>
            <person name="Doyle S."/>
        </authorList>
    </citation>
    <scope>NUCLEOTIDE SEQUENCE [LARGE SCALE GENOMIC DNA]</scope>
    <source>
        <strain evidence="2 3">NCTC13350</strain>
    </source>
</reference>